<dbReference type="Pfam" id="PF03466">
    <property type="entry name" value="LysR_substrate"/>
    <property type="match status" value="1"/>
</dbReference>
<dbReference type="InterPro" id="IPR000847">
    <property type="entry name" value="LysR_HTH_N"/>
</dbReference>
<dbReference type="SUPFAM" id="SSF46785">
    <property type="entry name" value="Winged helix' DNA-binding domain"/>
    <property type="match status" value="1"/>
</dbReference>
<dbReference type="NCBIfam" id="NF008722">
    <property type="entry name" value="PRK11716.1"/>
    <property type="match status" value="1"/>
</dbReference>
<dbReference type="EMBL" id="CAKLDI010000001">
    <property type="protein sequence ID" value="CAH0534761.1"/>
    <property type="molecule type" value="Genomic_DNA"/>
</dbReference>
<keyword evidence="4" id="KW-0804">Transcription</keyword>
<evidence type="ECO:0000256" key="3">
    <source>
        <dbReference type="ARBA" id="ARBA00023125"/>
    </source>
</evidence>
<keyword evidence="3" id="KW-0238">DNA-binding</keyword>
<dbReference type="Gene3D" id="1.10.10.10">
    <property type="entry name" value="Winged helix-like DNA-binding domain superfamily/Winged helix DNA-binding domain"/>
    <property type="match status" value="1"/>
</dbReference>
<comment type="similarity">
    <text evidence="1">Belongs to the LysR transcriptional regulatory family.</text>
</comment>
<sequence>MNIKTLQLFLHLCDSRNFGQTAQQMHTSPSALSRIIQRLEADIGQSLFLRDNRKVLLTAAGKQLLPHAQRIVQEWQQAKLNLEQSKDLLTGELSLFCSVTASYSHLPQLLNSFRQLHPQIEIKLSTGDPAQAIEVIQHDQADIAIAAKPAHLPEPLAFTQIGQIPLSVIIPAGTCGFSEHLQLGQIDWQQVPFIVPESGTARERANDWFQQQNIQPNIYAQIAGHEAIVSMVALGFGVGIAPDVVIQNSPMKQHVQRVSGEEIPPFELGLCCKKSRLKNPRLNAFWHLFASQSEL</sequence>
<dbReference type="RefSeq" id="WP_237467938.1">
    <property type="nucleotide sequence ID" value="NZ_CAKLDI010000001.1"/>
</dbReference>
<evidence type="ECO:0000256" key="2">
    <source>
        <dbReference type="ARBA" id="ARBA00023015"/>
    </source>
</evidence>
<proteinExistence type="inferred from homology"/>
<comment type="caution">
    <text evidence="6">The sequence shown here is derived from an EMBL/GenBank/DDBJ whole genome shotgun (WGS) entry which is preliminary data.</text>
</comment>
<dbReference type="Pfam" id="PF00126">
    <property type="entry name" value="HTH_1"/>
    <property type="match status" value="1"/>
</dbReference>
<evidence type="ECO:0000313" key="6">
    <source>
        <dbReference type="EMBL" id="CAH0534761.1"/>
    </source>
</evidence>
<organism evidence="6 7">
    <name type="scientific">Vibrio stylophorae</name>
    <dbReference type="NCBI Taxonomy" id="659351"/>
    <lineage>
        <taxon>Bacteria</taxon>
        <taxon>Pseudomonadati</taxon>
        <taxon>Pseudomonadota</taxon>
        <taxon>Gammaproteobacteria</taxon>
        <taxon>Vibrionales</taxon>
        <taxon>Vibrionaceae</taxon>
        <taxon>Vibrio</taxon>
    </lineage>
</organism>
<protein>
    <submittedName>
        <fullName evidence="6">Hca operon transcriptional activator HcaR</fullName>
    </submittedName>
</protein>
<keyword evidence="7" id="KW-1185">Reference proteome</keyword>
<dbReference type="SUPFAM" id="SSF53850">
    <property type="entry name" value="Periplasmic binding protein-like II"/>
    <property type="match status" value="1"/>
</dbReference>
<keyword evidence="2" id="KW-0805">Transcription regulation</keyword>
<dbReference type="PANTHER" id="PTHR30126:SF81">
    <property type="entry name" value="HTH-TYPE TRANSCRIPTIONAL REGULATOR ILVY"/>
    <property type="match status" value="1"/>
</dbReference>
<evidence type="ECO:0000256" key="4">
    <source>
        <dbReference type="ARBA" id="ARBA00023163"/>
    </source>
</evidence>
<evidence type="ECO:0000259" key="5">
    <source>
        <dbReference type="PROSITE" id="PS50931"/>
    </source>
</evidence>
<dbReference type="PANTHER" id="PTHR30126">
    <property type="entry name" value="HTH-TYPE TRANSCRIPTIONAL REGULATOR"/>
    <property type="match status" value="1"/>
</dbReference>
<dbReference type="InterPro" id="IPR005119">
    <property type="entry name" value="LysR_subst-bd"/>
</dbReference>
<dbReference type="Gene3D" id="3.40.190.10">
    <property type="entry name" value="Periplasmic binding protein-like II"/>
    <property type="match status" value="2"/>
</dbReference>
<feature type="domain" description="HTH lysR-type" evidence="5">
    <location>
        <begin position="1"/>
        <end position="58"/>
    </location>
</feature>
<dbReference type="CDD" id="cd08430">
    <property type="entry name" value="PBP2_IlvY"/>
    <property type="match status" value="1"/>
</dbReference>
<evidence type="ECO:0000313" key="7">
    <source>
        <dbReference type="Proteomes" id="UP000838672"/>
    </source>
</evidence>
<dbReference type="InterPro" id="IPR036390">
    <property type="entry name" value="WH_DNA-bd_sf"/>
</dbReference>
<dbReference type="InterPro" id="IPR036388">
    <property type="entry name" value="WH-like_DNA-bd_sf"/>
</dbReference>
<reference evidence="6" key="1">
    <citation type="submission" date="2021-11" db="EMBL/GenBank/DDBJ databases">
        <authorList>
            <person name="Rodrigo-Torres L."/>
            <person name="Arahal R. D."/>
            <person name="Lucena T."/>
        </authorList>
    </citation>
    <scope>NUCLEOTIDE SEQUENCE</scope>
    <source>
        <strain evidence="6">CECT 7929</strain>
    </source>
</reference>
<dbReference type="Proteomes" id="UP000838672">
    <property type="component" value="Unassembled WGS sequence"/>
</dbReference>
<name>A0ABN8DXQ1_9VIBR</name>
<accession>A0ABN8DXQ1</accession>
<dbReference type="InterPro" id="IPR037404">
    <property type="entry name" value="IlvY_PBP2"/>
</dbReference>
<dbReference type="PROSITE" id="PS50931">
    <property type="entry name" value="HTH_LYSR"/>
    <property type="match status" value="1"/>
</dbReference>
<gene>
    <name evidence="6" type="primary">hcaR</name>
    <name evidence="6" type="ORF">VST7929_02720</name>
</gene>
<evidence type="ECO:0000256" key="1">
    <source>
        <dbReference type="ARBA" id="ARBA00009437"/>
    </source>
</evidence>